<organism evidence="2 3">
    <name type="scientific">Bacillus phage vB_BsuM-Goe2</name>
    <dbReference type="NCBI Taxonomy" id="1933062"/>
    <lineage>
        <taxon>Viruses</taxon>
        <taxon>Duplodnaviria</taxon>
        <taxon>Heunggongvirae</taxon>
        <taxon>Uroviricota</taxon>
        <taxon>Caudoviricetes</taxon>
        <taxon>Herelleviridae</taxon>
        <taxon>Spounavirinae</taxon>
        <taxon>Okubovirus</taxon>
        <taxon>Okubovirus camphawk</taxon>
    </lineage>
</organism>
<dbReference type="EMBL" id="KY368639">
    <property type="protein sequence ID" value="APZ82268.1"/>
    <property type="molecule type" value="Genomic_DNA"/>
</dbReference>
<dbReference type="Proteomes" id="UP000224660">
    <property type="component" value="Segment"/>
</dbReference>
<proteinExistence type="predicted"/>
<protein>
    <submittedName>
        <fullName evidence="2">Uncharacterized protein</fullName>
    </submittedName>
</protein>
<reference evidence="2 3" key="1">
    <citation type="journal article" date="2017" name="Viruses">
        <title>Characterization of Bacillus subtilis Viruses vB_BsuM-Goe2 and vB_BsuM-Goe3.</title>
        <authorList>
            <person name="Willms I.M."/>
            <person name="Hoppert M."/>
            <person name="Hertel R."/>
        </authorList>
    </citation>
    <scope>NUCLEOTIDE SEQUENCE [LARGE SCALE GENOMIC DNA]</scope>
</reference>
<evidence type="ECO:0000313" key="3">
    <source>
        <dbReference type="Proteomes" id="UP000224660"/>
    </source>
</evidence>
<evidence type="ECO:0000313" key="2">
    <source>
        <dbReference type="EMBL" id="APZ82466.1"/>
    </source>
</evidence>
<gene>
    <name evidence="1" type="ORF">Goe2_c02800</name>
    <name evidence="2" type="ORF">Goe2_c23000</name>
</gene>
<sequence>MNGEIDMMNQVQVLREEYVEGYVVQMWRRNPSNAPVIEVFTEDNLEEGIIPEYVTANDDTFDRIVDAVEFGYLEELELV</sequence>
<dbReference type="EMBL" id="KY368639">
    <property type="protein sequence ID" value="APZ82466.1"/>
    <property type="molecule type" value="Genomic_DNA"/>
</dbReference>
<accession>A0A1Z1DEU6</accession>
<name>A0A1Z1DEU6_9CAUD</name>
<evidence type="ECO:0000313" key="1">
    <source>
        <dbReference type="EMBL" id="APZ82268.1"/>
    </source>
</evidence>